<protein>
    <recommendedName>
        <fullName evidence="5">protein-serine/threonine phosphatase</fullName>
        <ecNumber evidence="5">3.1.3.16</ecNumber>
    </recommendedName>
</protein>
<dbReference type="SMART" id="SM00332">
    <property type="entry name" value="PP2Cc"/>
    <property type="match status" value="1"/>
</dbReference>
<dbReference type="GO" id="GO:0005634">
    <property type="term" value="C:nucleus"/>
    <property type="evidence" value="ECO:0007669"/>
    <property type="project" value="UniProtKB-ARBA"/>
</dbReference>
<feature type="repeat" description="PPR" evidence="14">
    <location>
        <begin position="679"/>
        <end position="713"/>
    </location>
</feature>
<comment type="similarity">
    <text evidence="4">Belongs to the PPR family. P subfamily.</text>
</comment>
<feature type="repeat" description="PPR" evidence="14">
    <location>
        <begin position="437"/>
        <end position="471"/>
    </location>
</feature>
<evidence type="ECO:0000256" key="13">
    <source>
        <dbReference type="ARBA" id="ARBA00048336"/>
    </source>
</evidence>
<keyword evidence="11" id="KW-0464">Manganese</keyword>
<feature type="repeat" description="PPR" evidence="14">
    <location>
        <begin position="854"/>
        <end position="888"/>
    </location>
</feature>
<dbReference type="OrthoDB" id="185373at2759"/>
<dbReference type="InterPro" id="IPR036457">
    <property type="entry name" value="PPM-type-like_dom_sf"/>
</dbReference>
<feature type="repeat" description="PPR" evidence="14">
    <location>
        <begin position="714"/>
        <end position="748"/>
    </location>
</feature>
<dbReference type="FunFam" id="3.60.40.10:FF:000004">
    <property type="entry name" value="Probable protein phosphatase 2C 22"/>
    <property type="match status" value="1"/>
</dbReference>
<keyword evidence="10 15" id="KW-0904">Protein phosphatase</keyword>
<evidence type="ECO:0000256" key="11">
    <source>
        <dbReference type="ARBA" id="ARBA00023211"/>
    </source>
</evidence>
<feature type="repeat" description="PPR" evidence="14">
    <location>
        <begin position="543"/>
        <end position="577"/>
    </location>
</feature>
<dbReference type="SUPFAM" id="SSF81606">
    <property type="entry name" value="PP2C-like"/>
    <property type="match status" value="1"/>
</dbReference>
<evidence type="ECO:0000256" key="1">
    <source>
        <dbReference type="ARBA" id="ARBA00001936"/>
    </source>
</evidence>
<dbReference type="SMART" id="SM00331">
    <property type="entry name" value="PP2C_SIG"/>
    <property type="match status" value="1"/>
</dbReference>
<feature type="non-terminal residue" evidence="18">
    <location>
        <position position="987"/>
    </location>
</feature>
<evidence type="ECO:0000259" key="17">
    <source>
        <dbReference type="PROSITE" id="PS51746"/>
    </source>
</evidence>
<evidence type="ECO:0000256" key="15">
    <source>
        <dbReference type="RuleBase" id="RU003465"/>
    </source>
</evidence>
<dbReference type="GO" id="GO:0004722">
    <property type="term" value="F:protein serine/threonine phosphatase activity"/>
    <property type="evidence" value="ECO:0007669"/>
    <property type="project" value="UniProtKB-EC"/>
</dbReference>
<dbReference type="STRING" id="157652.A0A371EMX7"/>
<dbReference type="Gene3D" id="3.60.40.10">
    <property type="entry name" value="PPM-type phosphatase domain"/>
    <property type="match status" value="1"/>
</dbReference>
<keyword evidence="7" id="KW-0677">Repeat</keyword>
<evidence type="ECO:0000256" key="2">
    <source>
        <dbReference type="ARBA" id="ARBA00001946"/>
    </source>
</evidence>
<feature type="region of interest" description="Disordered" evidence="16">
    <location>
        <begin position="26"/>
        <end position="48"/>
    </location>
</feature>
<dbReference type="CDD" id="cd00143">
    <property type="entry name" value="PP2Cc"/>
    <property type="match status" value="1"/>
</dbReference>
<comment type="catalytic activity">
    <reaction evidence="12">
        <text>O-phospho-L-seryl-[protein] + H2O = L-seryl-[protein] + phosphate</text>
        <dbReference type="Rhea" id="RHEA:20629"/>
        <dbReference type="Rhea" id="RHEA-COMP:9863"/>
        <dbReference type="Rhea" id="RHEA-COMP:11604"/>
        <dbReference type="ChEBI" id="CHEBI:15377"/>
        <dbReference type="ChEBI" id="CHEBI:29999"/>
        <dbReference type="ChEBI" id="CHEBI:43474"/>
        <dbReference type="ChEBI" id="CHEBI:83421"/>
        <dbReference type="EC" id="3.1.3.16"/>
    </reaction>
</comment>
<dbReference type="Pfam" id="PF13041">
    <property type="entry name" value="PPR_2"/>
    <property type="match status" value="2"/>
</dbReference>
<dbReference type="PROSITE" id="PS51746">
    <property type="entry name" value="PPM_2"/>
    <property type="match status" value="1"/>
</dbReference>
<comment type="similarity">
    <text evidence="3 15">Belongs to the PP2C family.</text>
</comment>
<comment type="caution">
    <text evidence="18">The sequence shown here is derived from an EMBL/GenBank/DDBJ whole genome shotgun (WGS) entry which is preliminary data.</text>
</comment>
<dbReference type="PROSITE" id="PS01032">
    <property type="entry name" value="PPM_1"/>
    <property type="match status" value="1"/>
</dbReference>
<dbReference type="PANTHER" id="PTHR47447:SF22">
    <property type="entry name" value="TETRATRICOPEPTIDE-LIKE HELICAL DOMAIN SUPERFAMILY"/>
    <property type="match status" value="1"/>
</dbReference>
<evidence type="ECO:0000313" key="18">
    <source>
        <dbReference type="EMBL" id="RDX67326.1"/>
    </source>
</evidence>
<evidence type="ECO:0000256" key="14">
    <source>
        <dbReference type="PROSITE-ProRule" id="PRU00708"/>
    </source>
</evidence>
<dbReference type="InterPro" id="IPR002885">
    <property type="entry name" value="PPR_rpt"/>
</dbReference>
<dbReference type="Pfam" id="PF00481">
    <property type="entry name" value="PP2C"/>
    <property type="match status" value="1"/>
</dbReference>
<feature type="region of interest" description="Disordered" evidence="16">
    <location>
        <begin position="1"/>
        <end position="20"/>
    </location>
</feature>
<dbReference type="InterPro" id="IPR001932">
    <property type="entry name" value="PPM-type_phosphatase-like_dom"/>
</dbReference>
<dbReference type="Pfam" id="PF12854">
    <property type="entry name" value="PPR_1"/>
    <property type="match status" value="3"/>
</dbReference>
<evidence type="ECO:0000256" key="5">
    <source>
        <dbReference type="ARBA" id="ARBA00013081"/>
    </source>
</evidence>
<evidence type="ECO:0000256" key="7">
    <source>
        <dbReference type="ARBA" id="ARBA00022737"/>
    </source>
</evidence>
<evidence type="ECO:0000256" key="10">
    <source>
        <dbReference type="ARBA" id="ARBA00022912"/>
    </source>
</evidence>
<dbReference type="Gene3D" id="1.25.40.10">
    <property type="entry name" value="Tetratricopeptide repeat domain"/>
    <property type="match status" value="5"/>
</dbReference>
<reference evidence="18" key="1">
    <citation type="submission" date="2018-05" db="EMBL/GenBank/DDBJ databases">
        <title>Draft genome of Mucuna pruriens seed.</title>
        <authorList>
            <person name="Nnadi N.E."/>
            <person name="Vos R."/>
            <person name="Hasami M.H."/>
            <person name="Devisetty U.K."/>
            <person name="Aguiy J.C."/>
        </authorList>
    </citation>
    <scope>NUCLEOTIDE SEQUENCE [LARGE SCALE GENOMIC DNA]</scope>
    <source>
        <strain evidence="18">JCA_2017</strain>
    </source>
</reference>
<gene>
    <name evidence="18" type="ORF">CR513_53816</name>
</gene>
<comment type="cofactor">
    <cofactor evidence="2">
        <name>Mg(2+)</name>
        <dbReference type="ChEBI" id="CHEBI:18420"/>
    </cofactor>
</comment>
<evidence type="ECO:0000256" key="3">
    <source>
        <dbReference type="ARBA" id="ARBA00006702"/>
    </source>
</evidence>
<dbReference type="PROSITE" id="PS51375">
    <property type="entry name" value="PPR"/>
    <property type="match status" value="10"/>
</dbReference>
<proteinExistence type="inferred from homology"/>
<comment type="cofactor">
    <cofactor evidence="1">
        <name>Mn(2+)</name>
        <dbReference type="ChEBI" id="CHEBI:29035"/>
    </cofactor>
</comment>
<dbReference type="EC" id="3.1.3.16" evidence="5"/>
<dbReference type="GO" id="GO:0005737">
    <property type="term" value="C:cytoplasm"/>
    <property type="evidence" value="ECO:0007669"/>
    <property type="project" value="UniProtKB-ARBA"/>
</dbReference>
<evidence type="ECO:0000256" key="12">
    <source>
        <dbReference type="ARBA" id="ARBA00047761"/>
    </source>
</evidence>
<accession>A0A371EMX7</accession>
<dbReference type="Pfam" id="PF01535">
    <property type="entry name" value="PPR"/>
    <property type="match status" value="4"/>
</dbReference>
<evidence type="ECO:0000256" key="6">
    <source>
        <dbReference type="ARBA" id="ARBA00022723"/>
    </source>
</evidence>
<dbReference type="EMBL" id="QJKJ01013042">
    <property type="protein sequence ID" value="RDX67326.1"/>
    <property type="molecule type" value="Genomic_DNA"/>
</dbReference>
<dbReference type="GO" id="GO:0046872">
    <property type="term" value="F:metal ion binding"/>
    <property type="evidence" value="ECO:0007669"/>
    <property type="project" value="UniProtKB-KW"/>
</dbReference>
<keyword evidence="8 15" id="KW-0378">Hydrolase</keyword>
<dbReference type="NCBIfam" id="TIGR00756">
    <property type="entry name" value="PPR"/>
    <property type="match status" value="9"/>
</dbReference>
<keyword evidence="19" id="KW-1185">Reference proteome</keyword>
<comment type="catalytic activity">
    <reaction evidence="13">
        <text>O-phospho-L-threonyl-[protein] + H2O = L-threonyl-[protein] + phosphate</text>
        <dbReference type="Rhea" id="RHEA:47004"/>
        <dbReference type="Rhea" id="RHEA-COMP:11060"/>
        <dbReference type="Rhea" id="RHEA-COMP:11605"/>
        <dbReference type="ChEBI" id="CHEBI:15377"/>
        <dbReference type="ChEBI" id="CHEBI:30013"/>
        <dbReference type="ChEBI" id="CHEBI:43474"/>
        <dbReference type="ChEBI" id="CHEBI:61977"/>
        <dbReference type="EC" id="3.1.3.16"/>
    </reaction>
</comment>
<evidence type="ECO:0000313" key="19">
    <source>
        <dbReference type="Proteomes" id="UP000257109"/>
    </source>
</evidence>
<dbReference type="InterPro" id="IPR000222">
    <property type="entry name" value="PP2C_BS"/>
</dbReference>
<keyword evidence="6" id="KW-0479">Metal-binding</keyword>
<feature type="domain" description="PPM-type phosphatase" evidence="17">
    <location>
        <begin position="78"/>
        <end position="338"/>
    </location>
</feature>
<sequence length="987" mass="109155">MSGGGCPCPRGSSECSAEDMNGDTVGILNQNIGKPPRDHSAHRHYTSSSWSAESASNINMIGLKSSTEEKSDFLLVLRSGSCSEKGPKQYMEDEFICIDILDECVGQRTDIPSPAAFYGVFDGHGGVDAASFTRKNILKFIVEDAQFPSSITKAVKSAFVKADLAFRDTSALDISSGTTALIAIMLGSSMLIANAGDSRAVLGKRGRAIELSKDHKPNCTSERLRIEKLGGVIYDGYLNGQLSVARALGDWHIKGSKGSKSPLSAEPEVEEIVMTEEDEFLIMGCDGLWDVMSSQCAVTMVRRELMQHNDPTTCAKVLVAEALQRNTCDNLTVLVVCFSNDPPPKIEIPRSYRRRSISAEGLDLLKGVLNEMRKVWKALAYPTSSSTPFLRCFQFQTHSSSAPSEEHVKQMILDQKSSSQALEYFRWASTIPNFVHSQSTYRTLIHKLCTFRRFDTVKQLLDEMPDSLGVPPGDDIFVTIIRGLGRARMTRTVVKVLDLAYKFHDIPSLKIFNSILDVLVKEDIDMAREFYRKSMMASGVEGDDYTFGILMKGLCLTNRIGEGFKLLQLIKSRGIKPNTVVYNTLLHALCRNGKVGRARSLMSEMEEPNDVTFNILISGYCKEGNSVQALVLLEKSFSMGFVPDVVSVTKVLEILCNAGRATEGAEVLERVESMGGLLDVVAYNTLIKGFCGVGKVKVGLHFLKQMERKGCLPNVDTYNVLISGFCQSGMLDLALDLFNDMKTDGIKWNFVTFDTVIRGLCSEGRTEDGFSMLELMEESKEGSRGYISPYNSIIYGLFKQSRYDEAAEFLTKMGNLFPRAVDRSVMILEHCKKGAIEDAKRAYDQMIDEGGIPSILVYNSLVHGFSQQGSVREAVELMNEMIANNCFPVPSTFNAVITGFCRQGKVESALKLVEDITARGCVPNTETYTPLIDVLCGKGDLQKAMEVFIQMVDKGILPDLLIWNSLLLSLSQERHFSKNMLYIDDIL</sequence>
<evidence type="ECO:0000256" key="9">
    <source>
        <dbReference type="ARBA" id="ARBA00022842"/>
    </source>
</evidence>
<evidence type="ECO:0000256" key="16">
    <source>
        <dbReference type="SAM" id="MobiDB-lite"/>
    </source>
</evidence>
<feature type="repeat" description="PPR" evidence="14">
    <location>
        <begin position="609"/>
        <end position="643"/>
    </location>
</feature>
<evidence type="ECO:0000256" key="8">
    <source>
        <dbReference type="ARBA" id="ARBA00022801"/>
    </source>
</evidence>
<dbReference type="AlphaFoldDB" id="A0A371EMX7"/>
<dbReference type="PANTHER" id="PTHR47447">
    <property type="entry name" value="OS03G0856100 PROTEIN"/>
    <property type="match status" value="1"/>
</dbReference>
<name>A0A371EMX7_MUCPR</name>
<organism evidence="18 19">
    <name type="scientific">Mucuna pruriens</name>
    <name type="common">Velvet bean</name>
    <name type="synonym">Dolichos pruriens</name>
    <dbReference type="NCBI Taxonomy" id="157652"/>
    <lineage>
        <taxon>Eukaryota</taxon>
        <taxon>Viridiplantae</taxon>
        <taxon>Streptophyta</taxon>
        <taxon>Embryophyta</taxon>
        <taxon>Tracheophyta</taxon>
        <taxon>Spermatophyta</taxon>
        <taxon>Magnoliopsida</taxon>
        <taxon>eudicotyledons</taxon>
        <taxon>Gunneridae</taxon>
        <taxon>Pentapetalae</taxon>
        <taxon>rosids</taxon>
        <taxon>fabids</taxon>
        <taxon>Fabales</taxon>
        <taxon>Fabaceae</taxon>
        <taxon>Papilionoideae</taxon>
        <taxon>50 kb inversion clade</taxon>
        <taxon>NPAAA clade</taxon>
        <taxon>indigoferoid/millettioid clade</taxon>
        <taxon>Phaseoleae</taxon>
        <taxon>Mucuna</taxon>
    </lineage>
</organism>
<dbReference type="Proteomes" id="UP000257109">
    <property type="component" value="Unassembled WGS sequence"/>
</dbReference>
<evidence type="ECO:0000256" key="4">
    <source>
        <dbReference type="ARBA" id="ARBA00007626"/>
    </source>
</evidence>
<dbReference type="InterPro" id="IPR011990">
    <property type="entry name" value="TPR-like_helical_dom_sf"/>
</dbReference>
<feature type="repeat" description="PPR" evidence="14">
    <location>
        <begin position="578"/>
        <end position="608"/>
    </location>
</feature>
<feature type="repeat" description="PPR" evidence="14">
    <location>
        <begin position="889"/>
        <end position="923"/>
    </location>
</feature>
<feature type="repeat" description="PPR" evidence="14">
    <location>
        <begin position="924"/>
        <end position="958"/>
    </location>
</feature>
<feature type="repeat" description="PPR" evidence="14">
    <location>
        <begin position="749"/>
        <end position="779"/>
    </location>
</feature>
<keyword evidence="9" id="KW-0460">Magnesium</keyword>